<evidence type="ECO:0000256" key="8">
    <source>
        <dbReference type="ARBA" id="ARBA00023295"/>
    </source>
</evidence>
<feature type="domain" description="GH10" evidence="11">
    <location>
        <begin position="31"/>
        <end position="358"/>
    </location>
</feature>
<proteinExistence type="inferred from homology"/>
<gene>
    <name evidence="12" type="ordered locus">syc0155_d</name>
</gene>
<keyword evidence="8 10" id="KW-0326">Glycosidase</keyword>
<evidence type="ECO:0000256" key="2">
    <source>
        <dbReference type="ARBA" id="ARBA00007495"/>
    </source>
</evidence>
<comment type="catalytic activity">
    <reaction evidence="1 10">
        <text>Endohydrolysis of (1-&gt;4)-beta-D-xylosidic linkages in xylans.</text>
        <dbReference type="EC" id="3.2.1.8"/>
    </reaction>
</comment>
<dbReference type="Pfam" id="PF00331">
    <property type="entry name" value="Glyco_hydro_10"/>
    <property type="match status" value="1"/>
</dbReference>
<evidence type="ECO:0000256" key="3">
    <source>
        <dbReference type="ARBA" id="ARBA00022651"/>
    </source>
</evidence>
<keyword evidence="4" id="KW-0732">Signal</keyword>
<dbReference type="GO" id="GO:0045493">
    <property type="term" value="P:xylan catabolic process"/>
    <property type="evidence" value="ECO:0007669"/>
    <property type="project" value="UniProtKB-KW"/>
</dbReference>
<sequence length="373" mass="42098">MIGHTLRRRQFLQGLCGASAVLLAQQVQAAPARLRSLAELAQQRSLLRGSAITTDMLAIPDLAALYRQQTSLLVPEWEMKWEVLQPSPDRFDFSRSDRLLAFAQSYQAQLRGHTLLWHQQLPQWLASLTAAETATALQRYITTVVGHYRGHLQSWDVINEPIAENGQGLRPNLWLRQLGPSYLEKSLRWARAVDPTVPLVINDFGLEPDSPLATRKRLQLLRLVQELRDRDTPLQAIGFQAHLVANPQAPPSFTGFAEFLADLSRFDLDFYITELDVNDQALPANNAERDREVAQTYQRFLSAVLPLPRLKLVTTWGLSDRFTWLNQFAPRADGLPQRPLPFDSVFQPTETYGNLITLLQSVSNGPNSSTSTQ</sequence>
<dbReference type="PROSITE" id="PS51318">
    <property type="entry name" value="TAT"/>
    <property type="match status" value="1"/>
</dbReference>
<dbReference type="SMART" id="SM00633">
    <property type="entry name" value="Glyco_10"/>
    <property type="match status" value="1"/>
</dbReference>
<dbReference type="PRINTS" id="PR00134">
    <property type="entry name" value="GLHYDRLASE10"/>
</dbReference>
<evidence type="ECO:0000256" key="10">
    <source>
        <dbReference type="RuleBase" id="RU361174"/>
    </source>
</evidence>
<keyword evidence="7 10" id="KW-0119">Carbohydrate metabolism</keyword>
<accession>A0A0H3JZ48</accession>
<dbReference type="EMBL" id="AP008231">
    <property type="protein sequence ID" value="BAD78345.1"/>
    <property type="molecule type" value="Genomic_DNA"/>
</dbReference>
<dbReference type="RefSeq" id="WP_011242469.1">
    <property type="nucleotide sequence ID" value="NC_006576.1"/>
</dbReference>
<dbReference type="AlphaFoldDB" id="A0A0H3JZ48"/>
<evidence type="ECO:0000256" key="6">
    <source>
        <dbReference type="ARBA" id="ARBA00023136"/>
    </source>
</evidence>
<dbReference type="GO" id="GO:0031176">
    <property type="term" value="F:endo-1,4-beta-xylanase activity"/>
    <property type="evidence" value="ECO:0007669"/>
    <property type="project" value="UniProtKB-EC"/>
</dbReference>
<reference evidence="12 13" key="1">
    <citation type="journal article" date="2007" name="Photosyn. Res.">
        <title>Complete nucleotide sequence of the freshwater unicellular cyanobacterium Synechococcus elongatus PCC 6301 chromosome: gene content and organization.</title>
        <authorList>
            <person name="Sugita C."/>
            <person name="Ogata K."/>
            <person name="Shikata M."/>
            <person name="Jikuya H."/>
            <person name="Takano J."/>
            <person name="Furumichi M."/>
            <person name="Kanehisa M."/>
            <person name="Omata T."/>
            <person name="Sugiura M."/>
            <person name="Sugita M."/>
        </authorList>
    </citation>
    <scope>NUCLEOTIDE SEQUENCE [LARGE SCALE GENOMIC DNA]</scope>
    <source>
        <strain evidence="13">ATCC 27144 / PCC 6301 / SAUG 1402/1</strain>
    </source>
</reference>
<evidence type="ECO:0000313" key="13">
    <source>
        <dbReference type="Proteomes" id="UP000001175"/>
    </source>
</evidence>
<dbReference type="InterPro" id="IPR006311">
    <property type="entry name" value="TAT_signal"/>
</dbReference>
<evidence type="ECO:0000313" key="12">
    <source>
        <dbReference type="EMBL" id="BAD78345.1"/>
    </source>
</evidence>
<dbReference type="PANTHER" id="PTHR31490:SF88">
    <property type="entry name" value="BETA-XYLANASE"/>
    <property type="match status" value="1"/>
</dbReference>
<keyword evidence="3 12" id="KW-0858">Xylan degradation</keyword>
<evidence type="ECO:0000259" key="11">
    <source>
        <dbReference type="PROSITE" id="PS51760"/>
    </source>
</evidence>
<dbReference type="InterPro" id="IPR001000">
    <property type="entry name" value="GH10_dom"/>
</dbReference>
<protein>
    <recommendedName>
        <fullName evidence="10">Beta-xylanase</fullName>
        <ecNumber evidence="10">3.2.1.8</ecNumber>
    </recommendedName>
</protein>
<keyword evidence="5 10" id="KW-0378">Hydrolase</keyword>
<dbReference type="PROSITE" id="PS51760">
    <property type="entry name" value="GH10_2"/>
    <property type="match status" value="1"/>
</dbReference>
<dbReference type="eggNOG" id="COG3693">
    <property type="taxonomic scope" value="Bacteria"/>
</dbReference>
<comment type="similarity">
    <text evidence="2 10">Belongs to the glycosyl hydrolase 10 (cellulase F) family.</text>
</comment>
<name>A0A0H3JZ48_SYNP6</name>
<dbReference type="PANTHER" id="PTHR31490">
    <property type="entry name" value="GLYCOSYL HYDROLASE"/>
    <property type="match status" value="1"/>
</dbReference>
<dbReference type="Gene3D" id="3.20.20.80">
    <property type="entry name" value="Glycosidases"/>
    <property type="match status" value="1"/>
</dbReference>
<dbReference type="SUPFAM" id="SSF51445">
    <property type="entry name" value="(Trans)glycosidases"/>
    <property type="match status" value="1"/>
</dbReference>
<evidence type="ECO:0000256" key="5">
    <source>
        <dbReference type="ARBA" id="ARBA00022801"/>
    </source>
</evidence>
<dbReference type="InterPro" id="IPR017853">
    <property type="entry name" value="GH"/>
</dbReference>
<evidence type="ECO:0000256" key="1">
    <source>
        <dbReference type="ARBA" id="ARBA00000681"/>
    </source>
</evidence>
<keyword evidence="6" id="KW-0472">Membrane</keyword>
<organism evidence="12 13">
    <name type="scientific">Synechococcus sp. (strain ATCC 27144 / PCC 6301 / SAUG 1402/1)</name>
    <name type="common">Anacystis nidulans</name>
    <dbReference type="NCBI Taxonomy" id="269084"/>
    <lineage>
        <taxon>Bacteria</taxon>
        <taxon>Bacillati</taxon>
        <taxon>Cyanobacteriota</taxon>
        <taxon>Cyanophyceae</taxon>
        <taxon>Synechococcales</taxon>
        <taxon>Synechococcaceae</taxon>
        <taxon>Synechococcus</taxon>
    </lineage>
</organism>
<keyword evidence="9 10" id="KW-0624">Polysaccharide degradation</keyword>
<dbReference type="KEGG" id="syc:syc0155_d"/>
<evidence type="ECO:0000256" key="4">
    <source>
        <dbReference type="ARBA" id="ARBA00022729"/>
    </source>
</evidence>
<evidence type="ECO:0000256" key="7">
    <source>
        <dbReference type="ARBA" id="ARBA00023277"/>
    </source>
</evidence>
<dbReference type="InterPro" id="IPR044846">
    <property type="entry name" value="GH10"/>
</dbReference>
<dbReference type="EC" id="3.2.1.8" evidence="10"/>
<dbReference type="Proteomes" id="UP000001175">
    <property type="component" value="Chromosome"/>
</dbReference>
<evidence type="ECO:0000256" key="9">
    <source>
        <dbReference type="ARBA" id="ARBA00023326"/>
    </source>
</evidence>